<reference evidence="1" key="1">
    <citation type="journal article" date="2014" name="Front. Microbiol.">
        <title>High frequency of phylogenetically diverse reductive dehalogenase-homologous genes in deep subseafloor sedimentary metagenomes.</title>
        <authorList>
            <person name="Kawai M."/>
            <person name="Futagami T."/>
            <person name="Toyoda A."/>
            <person name="Takaki Y."/>
            <person name="Nishi S."/>
            <person name="Hori S."/>
            <person name="Arai W."/>
            <person name="Tsubouchi T."/>
            <person name="Morono Y."/>
            <person name="Uchiyama I."/>
            <person name="Ito T."/>
            <person name="Fujiyama A."/>
            <person name="Inagaki F."/>
            <person name="Takami H."/>
        </authorList>
    </citation>
    <scope>NUCLEOTIDE SEQUENCE</scope>
    <source>
        <strain evidence="1">Expedition CK06-06</strain>
    </source>
</reference>
<gene>
    <name evidence="1" type="ORF">S01H1_15377</name>
</gene>
<feature type="non-terminal residue" evidence="1">
    <location>
        <position position="86"/>
    </location>
</feature>
<sequence>MDISQISAQLLINRGITSPEEARDFLACDLKSLHDPFLFKGMRKAVERIKKAIARGERIMVWGDYDIDGITSAALLVSSLKDLGAD</sequence>
<evidence type="ECO:0008006" key="2">
    <source>
        <dbReference type="Google" id="ProtNLM"/>
    </source>
</evidence>
<dbReference type="PANTHER" id="PTHR30255">
    <property type="entry name" value="SINGLE-STRANDED-DNA-SPECIFIC EXONUCLEASE RECJ"/>
    <property type="match status" value="1"/>
</dbReference>
<dbReference type="Gene3D" id="3.90.1640.30">
    <property type="match status" value="1"/>
</dbReference>
<dbReference type="SUPFAM" id="SSF64182">
    <property type="entry name" value="DHH phosphoesterases"/>
    <property type="match status" value="1"/>
</dbReference>
<organism evidence="1">
    <name type="scientific">marine sediment metagenome</name>
    <dbReference type="NCBI Taxonomy" id="412755"/>
    <lineage>
        <taxon>unclassified sequences</taxon>
        <taxon>metagenomes</taxon>
        <taxon>ecological metagenomes</taxon>
    </lineage>
</organism>
<proteinExistence type="predicted"/>
<protein>
    <recommendedName>
        <fullName evidence="2">Single-stranded-DNA-specific exonuclease RecJ</fullName>
    </recommendedName>
</protein>
<dbReference type="AlphaFoldDB" id="X0SA61"/>
<comment type="caution">
    <text evidence="1">The sequence shown here is derived from an EMBL/GenBank/DDBJ whole genome shotgun (WGS) entry which is preliminary data.</text>
</comment>
<accession>X0SA61</accession>
<dbReference type="EMBL" id="BARS01008025">
    <property type="protein sequence ID" value="GAF72822.1"/>
    <property type="molecule type" value="Genomic_DNA"/>
</dbReference>
<dbReference type="PANTHER" id="PTHR30255:SF2">
    <property type="entry name" value="SINGLE-STRANDED-DNA-SPECIFIC EXONUCLEASE RECJ"/>
    <property type="match status" value="1"/>
</dbReference>
<evidence type="ECO:0000313" key="1">
    <source>
        <dbReference type="EMBL" id="GAF72822.1"/>
    </source>
</evidence>
<name>X0SA61_9ZZZZ</name>
<dbReference type="InterPro" id="IPR038763">
    <property type="entry name" value="DHH_sf"/>
</dbReference>
<dbReference type="InterPro" id="IPR051673">
    <property type="entry name" value="SSDNA_exonuclease_RecJ"/>
</dbReference>